<evidence type="ECO:0000313" key="2">
    <source>
        <dbReference type="Proteomes" id="UP000001848"/>
    </source>
</evidence>
<proteinExistence type="predicted"/>
<name>B5LM07_9CAUD</name>
<gene>
    <name evidence="1" type="primary">67</name>
    <name evidence="1" type="ORF">Cali_67</name>
</gene>
<protein>
    <submittedName>
        <fullName evidence="1">Uncharacterized protein</fullName>
    </submittedName>
</protein>
<organism evidence="1 2">
    <name type="scientific">Mycobacterium phage Cali</name>
    <dbReference type="NCBI Taxonomy" id="546803"/>
    <lineage>
        <taxon>Viruses</taxon>
        <taxon>Duplodnaviria</taxon>
        <taxon>Heunggongvirae</taxon>
        <taxon>Uroviricota</taxon>
        <taxon>Caudoviricetes</taxon>
        <taxon>Ceeclamvirinae</taxon>
        <taxon>Bixzunavirus</taxon>
        <taxon>Bixzunavirus Bxz1</taxon>
    </lineage>
</organism>
<dbReference type="EMBL" id="EU826471">
    <property type="protein sequence ID" value="ACH63053.1"/>
    <property type="molecule type" value="Genomic_DNA"/>
</dbReference>
<dbReference type="GeneID" id="6920428"/>
<reference evidence="1 2" key="1">
    <citation type="submission" date="2008-06" db="EMBL/GenBank/DDBJ databases">
        <authorList>
            <person name="Hryckowian A.J."/>
            <person name="Houtz J.M."/>
            <person name="Paladin E.C."/>
            <person name="Jacobs-Sera D."/>
            <person name="Hendix R.W."/>
            <person name="Hatfull G.H."/>
        </authorList>
    </citation>
    <scope>NUCLEOTIDE SEQUENCE [LARGE SCALE GENOMIC DNA]</scope>
</reference>
<sequence length="232" mass="25359">MERSAMTLNTNIAVRLPAEHNLTPRQVFDELVKALIHAGGPWSRDLSENIFDPDPVFAPASTEMPEIKESEGGETGSIYTVLGQGFHGITDIEYRVDGSPLYLKDVTNGEVYPEDYDLDDPDEAERAQKVSRPACWYLLSVDTAYGYRPNPGHMDGVTGCTSLHAAAIGVFNQWVVAQGGSVIWENEYAGTWHTMDDDEGWANFAGNGSEAMSWFRGTALPAIAAQIAADKD</sequence>
<dbReference type="Proteomes" id="UP000001848">
    <property type="component" value="Segment"/>
</dbReference>
<dbReference type="KEGG" id="vg:6920428"/>
<accession>B5LM07</accession>
<evidence type="ECO:0000313" key="1">
    <source>
        <dbReference type="EMBL" id="ACH63053.1"/>
    </source>
</evidence>
<dbReference type="RefSeq" id="YP_002224544.1">
    <property type="nucleotide sequence ID" value="NC_011271.1"/>
</dbReference>